<evidence type="ECO:0000259" key="1">
    <source>
        <dbReference type="Pfam" id="PF01037"/>
    </source>
</evidence>
<dbReference type="AlphaFoldDB" id="A0A497EXM4"/>
<name>A0A497EXM4_9CREN</name>
<dbReference type="Proteomes" id="UP000278475">
    <property type="component" value="Unassembled WGS sequence"/>
</dbReference>
<dbReference type="InterPro" id="IPR011008">
    <property type="entry name" value="Dimeric_a/b-barrel"/>
</dbReference>
<gene>
    <name evidence="2" type="ORF">DRJ31_01685</name>
    <name evidence="3" type="ORF">DRJ33_04880</name>
</gene>
<accession>A0A497EXM4</accession>
<dbReference type="Proteomes" id="UP000272051">
    <property type="component" value="Unassembled WGS sequence"/>
</dbReference>
<evidence type="ECO:0000313" key="5">
    <source>
        <dbReference type="Proteomes" id="UP000278475"/>
    </source>
</evidence>
<dbReference type="Gene3D" id="3.30.70.920">
    <property type="match status" value="1"/>
</dbReference>
<protein>
    <submittedName>
        <fullName evidence="3">Lrp/AsnC family transcriptional regulator</fullName>
    </submittedName>
</protein>
<comment type="caution">
    <text evidence="3">The sequence shown here is derived from an EMBL/GenBank/DDBJ whole genome shotgun (WGS) entry which is preliminary data.</text>
</comment>
<evidence type="ECO:0000313" key="3">
    <source>
        <dbReference type="EMBL" id="RLE51937.1"/>
    </source>
</evidence>
<dbReference type="Pfam" id="PF01037">
    <property type="entry name" value="AsnC_trans_reg"/>
    <property type="match status" value="1"/>
</dbReference>
<dbReference type="SUPFAM" id="SSF54909">
    <property type="entry name" value="Dimeric alpha+beta barrel"/>
    <property type="match status" value="1"/>
</dbReference>
<organism evidence="3 4">
    <name type="scientific">Thermoproteota archaeon</name>
    <dbReference type="NCBI Taxonomy" id="2056631"/>
    <lineage>
        <taxon>Archaea</taxon>
        <taxon>Thermoproteota</taxon>
    </lineage>
</organism>
<sequence length="81" mass="8709">MYALTVKAYVLIQVTPGKTDEILEQLVKIQGVKQASPVTGRYDIIAYVEAESIADLGRIVTRSIRAISGVLSTETAVVISS</sequence>
<evidence type="ECO:0000313" key="4">
    <source>
        <dbReference type="Proteomes" id="UP000272051"/>
    </source>
</evidence>
<dbReference type="EMBL" id="QMQV01000008">
    <property type="protein sequence ID" value="RLE50315.1"/>
    <property type="molecule type" value="Genomic_DNA"/>
</dbReference>
<evidence type="ECO:0000313" key="2">
    <source>
        <dbReference type="EMBL" id="RLE50315.1"/>
    </source>
</evidence>
<reference evidence="4 5" key="1">
    <citation type="submission" date="2018-06" db="EMBL/GenBank/DDBJ databases">
        <title>Extensive metabolic versatility and redundancy in microbially diverse, dynamic hydrothermal sediments.</title>
        <authorList>
            <person name="Dombrowski N."/>
            <person name="Teske A."/>
            <person name="Baker B.J."/>
        </authorList>
    </citation>
    <scope>NUCLEOTIDE SEQUENCE [LARGE SCALE GENOMIC DNA]</scope>
    <source>
        <strain evidence="3">B34_G17</strain>
        <strain evidence="2">B66_G16</strain>
    </source>
</reference>
<dbReference type="EMBL" id="QMQX01000077">
    <property type="protein sequence ID" value="RLE51937.1"/>
    <property type="molecule type" value="Genomic_DNA"/>
</dbReference>
<feature type="domain" description="Transcription regulator AsnC/Lrp ligand binding" evidence="1">
    <location>
        <begin position="10"/>
        <end position="80"/>
    </location>
</feature>
<proteinExistence type="predicted"/>
<dbReference type="InterPro" id="IPR019887">
    <property type="entry name" value="Tscrpt_reg_AsnC/Lrp_C"/>
</dbReference>